<reference evidence="2 3" key="1">
    <citation type="submission" date="2019-07" db="EMBL/GenBank/DDBJ databases">
        <authorList>
            <person name="Park Y.J."/>
            <person name="Jeong S.E."/>
            <person name="Jung H.S."/>
        </authorList>
    </citation>
    <scope>NUCLEOTIDE SEQUENCE [LARGE SCALE GENOMIC DNA]</scope>
    <source>
        <strain evidence="3">P16(2019)</strain>
    </source>
</reference>
<gene>
    <name evidence="2" type="ORF">FN960_02850</name>
</gene>
<evidence type="ECO:0000313" key="3">
    <source>
        <dbReference type="Proteomes" id="UP000318521"/>
    </source>
</evidence>
<dbReference type="RefSeq" id="WP_143846852.1">
    <property type="nucleotide sequence ID" value="NZ_VLXZ01000001.1"/>
</dbReference>
<keyword evidence="1" id="KW-0175">Coiled coil</keyword>
<feature type="coiled-coil region" evidence="1">
    <location>
        <begin position="111"/>
        <end position="138"/>
    </location>
</feature>
<comment type="caution">
    <text evidence="2">The sequence shown here is derived from an EMBL/GenBank/DDBJ whole genome shotgun (WGS) entry which is preliminary data.</text>
</comment>
<dbReference type="EMBL" id="VLXZ01000001">
    <property type="protein sequence ID" value="TSB48508.1"/>
    <property type="molecule type" value="Genomic_DNA"/>
</dbReference>
<organism evidence="2 3">
    <name type="scientific">Alkalicoccobacillus porphyridii</name>
    <dbReference type="NCBI Taxonomy" id="2597270"/>
    <lineage>
        <taxon>Bacteria</taxon>
        <taxon>Bacillati</taxon>
        <taxon>Bacillota</taxon>
        <taxon>Bacilli</taxon>
        <taxon>Bacillales</taxon>
        <taxon>Bacillaceae</taxon>
        <taxon>Alkalicoccobacillus</taxon>
    </lineage>
</organism>
<sequence length="170" mass="19288">MDSSLQIASLNQRISSKQSSVNSLSYQNQSLHIQYQDGITELGRLERELEELLHTQQGLVGQLDNIEALTLGEGSPMARIKFYSPGVLEGRALQRIQERVVIRQEQQLQGRNTIQAAIEQAEDQASELEGRIAEQRAVNYNLETTISNNQNRINQLRTQIASDRSRLRML</sequence>
<evidence type="ECO:0000256" key="1">
    <source>
        <dbReference type="SAM" id="Coils"/>
    </source>
</evidence>
<dbReference type="AlphaFoldDB" id="A0A554A497"/>
<accession>A0A554A497</accession>
<dbReference type="Proteomes" id="UP000318521">
    <property type="component" value="Unassembled WGS sequence"/>
</dbReference>
<name>A0A554A497_9BACI</name>
<proteinExistence type="predicted"/>
<keyword evidence="3" id="KW-1185">Reference proteome</keyword>
<dbReference type="OrthoDB" id="2974356at2"/>
<protein>
    <submittedName>
        <fullName evidence="2">Uncharacterized protein</fullName>
    </submittedName>
</protein>
<evidence type="ECO:0000313" key="2">
    <source>
        <dbReference type="EMBL" id="TSB48508.1"/>
    </source>
</evidence>